<evidence type="ECO:0000256" key="2">
    <source>
        <dbReference type="SAM" id="MobiDB-lite"/>
    </source>
</evidence>
<comment type="function">
    <text evidence="1">Essential component of the TIM23 complex, a complex that mediates the translocation of transit peptide-containing proteins across the mitochondrial inner membrane.</text>
</comment>
<dbReference type="InterPro" id="IPR050365">
    <property type="entry name" value="TIM50"/>
</dbReference>
<dbReference type="Pfam" id="PF03031">
    <property type="entry name" value="NIF"/>
    <property type="match status" value="2"/>
</dbReference>
<gene>
    <name evidence="4" type="ORF">DBRI1063_LOCUS4475</name>
</gene>
<evidence type="ECO:0000313" key="4">
    <source>
        <dbReference type="EMBL" id="CAD9318045.1"/>
    </source>
</evidence>
<dbReference type="GO" id="GO:0005744">
    <property type="term" value="C:TIM23 mitochondrial import inner membrane translocase complex"/>
    <property type="evidence" value="ECO:0007669"/>
    <property type="project" value="UniProtKB-UniRule"/>
</dbReference>
<feature type="domain" description="FCP1 homology" evidence="3">
    <location>
        <begin position="22"/>
        <end position="240"/>
    </location>
</feature>
<protein>
    <recommendedName>
        <fullName evidence="1">Mitochondrial import inner membrane translocase subunit TIM50</fullName>
    </recommendedName>
</protein>
<dbReference type="SUPFAM" id="SSF56784">
    <property type="entry name" value="HAD-like"/>
    <property type="match status" value="1"/>
</dbReference>
<dbReference type="GO" id="GO:0015031">
    <property type="term" value="P:protein transport"/>
    <property type="evidence" value="ECO:0007669"/>
    <property type="project" value="UniProtKB-KW"/>
</dbReference>
<dbReference type="Gene3D" id="3.40.50.1000">
    <property type="entry name" value="HAD superfamily/HAD-like"/>
    <property type="match status" value="1"/>
</dbReference>
<sequence length="301" mass="35167">MTTTTTSADQRDGEAKEEEEESQRRRLGLVFDIDGTLIREATENDENDNDGNKILLRRGSMEFLHWCKEERGHSIALWTAASEEHLQNCLQVFCPLITNNHRQQCCGPKCRKTFDFAWSRSKLTQQTLHCTTASSAYYQGGGDDGGCRWCKSYRNSCIRCKCQFYTYACPCMYVKDLKKVWKSASQETQNFNSQRTLIIENTPQQCIRNYGNAIYVPTFYGQEQDDEPTERVLFQRMKQLILELEKVSNVRSYPKCKHTHNGYHHHQGGYRCSSIKPHACFHQDWLYYNDDHHHKDDDDDV</sequence>
<accession>A0A7S1YSJ6</accession>
<comment type="similarity">
    <text evidence="1">Belongs to the TIM50 family.</text>
</comment>
<proteinExistence type="inferred from homology"/>
<keyword evidence="1" id="KW-0811">Translocation</keyword>
<keyword evidence="1" id="KW-0653">Protein transport</keyword>
<dbReference type="PANTHER" id="PTHR12210">
    <property type="entry name" value="DULLARD PROTEIN PHOSPHATASE"/>
    <property type="match status" value="1"/>
</dbReference>
<evidence type="ECO:0000256" key="1">
    <source>
        <dbReference type="RuleBase" id="RU365079"/>
    </source>
</evidence>
<comment type="subunit">
    <text evidence="1">Component of the TIM23 complex.</text>
</comment>
<feature type="region of interest" description="Disordered" evidence="2">
    <location>
        <begin position="1"/>
        <end position="24"/>
    </location>
</feature>
<organism evidence="4">
    <name type="scientific">Ditylum brightwellii</name>
    <dbReference type="NCBI Taxonomy" id="49249"/>
    <lineage>
        <taxon>Eukaryota</taxon>
        <taxon>Sar</taxon>
        <taxon>Stramenopiles</taxon>
        <taxon>Ochrophyta</taxon>
        <taxon>Bacillariophyta</taxon>
        <taxon>Mediophyceae</taxon>
        <taxon>Lithodesmiophycidae</taxon>
        <taxon>Lithodesmiales</taxon>
        <taxon>Lithodesmiaceae</taxon>
        <taxon>Ditylum</taxon>
    </lineage>
</organism>
<reference evidence="4" key="1">
    <citation type="submission" date="2021-01" db="EMBL/GenBank/DDBJ databases">
        <authorList>
            <person name="Corre E."/>
            <person name="Pelletier E."/>
            <person name="Niang G."/>
            <person name="Scheremetjew M."/>
            <person name="Finn R."/>
            <person name="Kale V."/>
            <person name="Holt S."/>
            <person name="Cochrane G."/>
            <person name="Meng A."/>
            <person name="Brown T."/>
            <person name="Cohen L."/>
        </authorList>
    </citation>
    <scope>NUCLEOTIDE SEQUENCE</scope>
    <source>
        <strain evidence="4">Pop2</strain>
    </source>
</reference>
<keyword evidence="1" id="KW-0809">Transit peptide</keyword>
<evidence type="ECO:0000259" key="3">
    <source>
        <dbReference type="PROSITE" id="PS50969"/>
    </source>
</evidence>
<dbReference type="InterPro" id="IPR036412">
    <property type="entry name" value="HAD-like_sf"/>
</dbReference>
<dbReference type="InterPro" id="IPR023214">
    <property type="entry name" value="HAD_sf"/>
</dbReference>
<keyword evidence="1" id="KW-0496">Mitochondrion</keyword>
<name>A0A7S1YSJ6_9STRA</name>
<keyword evidence="1" id="KW-0813">Transport</keyword>
<comment type="subcellular location">
    <subcellularLocation>
        <location evidence="1">Mitochondrion inner membrane</location>
        <topology evidence="1">Single-pass membrane protein</topology>
    </subcellularLocation>
</comment>
<dbReference type="AlphaFoldDB" id="A0A7S1YSJ6"/>
<dbReference type="EMBL" id="HBGN01007006">
    <property type="protein sequence ID" value="CAD9318045.1"/>
    <property type="molecule type" value="Transcribed_RNA"/>
</dbReference>
<dbReference type="PROSITE" id="PS50969">
    <property type="entry name" value="FCP1"/>
    <property type="match status" value="1"/>
</dbReference>
<dbReference type="InterPro" id="IPR004274">
    <property type="entry name" value="FCP1_dom"/>
</dbReference>